<evidence type="ECO:0000313" key="1">
    <source>
        <dbReference type="EMBL" id="MBB2921586.1"/>
    </source>
</evidence>
<organism evidence="1 2">
    <name type="scientific">Cellulomonas cellasea</name>
    <dbReference type="NCBI Taxonomy" id="43670"/>
    <lineage>
        <taxon>Bacteria</taxon>
        <taxon>Bacillati</taxon>
        <taxon>Actinomycetota</taxon>
        <taxon>Actinomycetes</taxon>
        <taxon>Micrococcales</taxon>
        <taxon>Cellulomonadaceae</taxon>
        <taxon>Cellulomonas</taxon>
    </lineage>
</organism>
<comment type="caution">
    <text evidence="1">The sequence shown here is derived from an EMBL/GenBank/DDBJ whole genome shotgun (WGS) entry which is preliminary data.</text>
</comment>
<gene>
    <name evidence="1" type="ORF">FHR80_000480</name>
</gene>
<accession>A0A7W4UCB0</accession>
<dbReference type="AlphaFoldDB" id="A0A7W4UCB0"/>
<evidence type="ECO:0000313" key="2">
    <source>
        <dbReference type="Proteomes" id="UP000518206"/>
    </source>
</evidence>
<sequence length="150" mass="16015">MAHHGWTDDETLLTELRAALGPGARVDERQLEAARAAFTWRTVDAELASLTYDSLLDDRVLVRGTATAPRSLVFDSVDLTVELEVTAGRVVGQLVPPGPGEVALETESAQGGPVPTDDAGCFTLATDPGARIRLRCTTPTTTVVTDWVRT</sequence>
<reference evidence="1 2" key="1">
    <citation type="submission" date="2020-08" db="EMBL/GenBank/DDBJ databases">
        <title>The Agave Microbiome: Exploring the role of microbial communities in plant adaptations to desert environments.</title>
        <authorList>
            <person name="Partida-Martinez L.P."/>
        </authorList>
    </citation>
    <scope>NUCLEOTIDE SEQUENCE [LARGE SCALE GENOMIC DNA]</scope>
    <source>
        <strain evidence="1 2">RAS26</strain>
    </source>
</reference>
<name>A0A7W4UCB0_9CELL</name>
<proteinExistence type="predicted"/>
<dbReference type="EMBL" id="JACHVX010000001">
    <property type="protein sequence ID" value="MBB2921586.1"/>
    <property type="molecule type" value="Genomic_DNA"/>
</dbReference>
<reference evidence="1 2" key="2">
    <citation type="submission" date="2020-08" db="EMBL/GenBank/DDBJ databases">
        <authorList>
            <person name="Partida-Martinez L."/>
            <person name="Huntemann M."/>
            <person name="Clum A."/>
            <person name="Wang J."/>
            <person name="Palaniappan K."/>
            <person name="Ritter S."/>
            <person name="Chen I.-M."/>
            <person name="Stamatis D."/>
            <person name="Reddy T."/>
            <person name="O'Malley R."/>
            <person name="Daum C."/>
            <person name="Shapiro N."/>
            <person name="Ivanova N."/>
            <person name="Kyrpides N."/>
            <person name="Woyke T."/>
        </authorList>
    </citation>
    <scope>NUCLEOTIDE SEQUENCE [LARGE SCALE GENOMIC DNA]</scope>
    <source>
        <strain evidence="1 2">RAS26</strain>
    </source>
</reference>
<dbReference type="RefSeq" id="WP_183294578.1">
    <property type="nucleotide sequence ID" value="NZ_JACHVX010000001.1"/>
</dbReference>
<protein>
    <submittedName>
        <fullName evidence="1">Uncharacterized protein</fullName>
    </submittedName>
</protein>
<dbReference type="Proteomes" id="UP000518206">
    <property type="component" value="Unassembled WGS sequence"/>
</dbReference>